<evidence type="ECO:0000256" key="5">
    <source>
        <dbReference type="ARBA" id="ARBA00022968"/>
    </source>
</evidence>
<dbReference type="EC" id="2.7.8.-" evidence="9"/>
<dbReference type="AlphaFoldDB" id="A0A1H3T917"/>
<dbReference type="PANTHER" id="PTHR33392:SF6">
    <property type="entry name" value="POLYISOPRENYL-TEICHOIC ACID--PEPTIDOGLYCAN TEICHOIC ACID TRANSFERASE TAGU"/>
    <property type="match status" value="1"/>
</dbReference>
<keyword evidence="12" id="KW-1185">Reference proteome</keyword>
<dbReference type="GO" id="GO:0016780">
    <property type="term" value="F:phosphotransferase activity, for other substituted phosphate groups"/>
    <property type="evidence" value="ECO:0007669"/>
    <property type="project" value="UniProtKB-UniRule"/>
</dbReference>
<evidence type="ECO:0000313" key="12">
    <source>
        <dbReference type="Proteomes" id="UP000198935"/>
    </source>
</evidence>
<dbReference type="EMBL" id="FNPI01000013">
    <property type="protein sequence ID" value="SDZ46447.1"/>
    <property type="molecule type" value="Genomic_DNA"/>
</dbReference>
<comment type="function">
    <text evidence="9">May catalyze the final step in cell wall teichoic acid biosynthesis, the transfer of the anionic cell wall polymers (APs) from their lipid-linked precursor to the cell wall peptidoglycan (PG).</text>
</comment>
<dbReference type="PANTHER" id="PTHR33392">
    <property type="entry name" value="POLYISOPRENYL-TEICHOIC ACID--PEPTIDOGLYCAN TEICHOIC ACID TRANSFERASE TAGU"/>
    <property type="match status" value="1"/>
</dbReference>
<dbReference type="Gene3D" id="3.40.630.190">
    <property type="entry name" value="LCP protein"/>
    <property type="match status" value="1"/>
</dbReference>
<dbReference type="NCBIfam" id="TIGR00350">
    <property type="entry name" value="lytR_cpsA_psr"/>
    <property type="match status" value="1"/>
</dbReference>
<dbReference type="HAMAP" id="MF_01140">
    <property type="entry name" value="TagU_transferase"/>
    <property type="match status" value="1"/>
</dbReference>
<reference evidence="12" key="1">
    <citation type="submission" date="2016-10" db="EMBL/GenBank/DDBJ databases">
        <authorList>
            <person name="Varghese N."/>
            <person name="Submissions S."/>
        </authorList>
    </citation>
    <scope>NUCLEOTIDE SEQUENCE [LARGE SCALE GENOMIC DNA]</scope>
    <source>
        <strain evidence="12">SP</strain>
    </source>
</reference>
<feature type="topological domain" description="Cytoplasmic" evidence="9">
    <location>
        <begin position="1"/>
        <end position="3"/>
    </location>
</feature>
<keyword evidence="5 9" id="KW-0735">Signal-anchor</keyword>
<evidence type="ECO:0000256" key="2">
    <source>
        <dbReference type="ARBA" id="ARBA00022475"/>
    </source>
</evidence>
<protein>
    <recommendedName>
        <fullName evidence="9">Polyisoprenyl-teichoic acid--peptidoglycan teichoic acid transferase TagU</fullName>
        <ecNumber evidence="9">2.7.8.-</ecNumber>
    </recommendedName>
</protein>
<name>A0A1H3T917_9BACI</name>
<keyword evidence="6 9" id="KW-1133">Transmembrane helix</keyword>
<keyword evidence="2 9" id="KW-1003">Cell membrane</keyword>
<comment type="subcellular location">
    <subcellularLocation>
        <location evidence="9">Cell membrane</location>
        <topology evidence="9">Single-pass type II membrane protein</topology>
    </subcellularLocation>
</comment>
<dbReference type="OrthoDB" id="27330at2"/>
<keyword evidence="7 9" id="KW-0472">Membrane</keyword>
<dbReference type="Pfam" id="PF03816">
    <property type="entry name" value="LytR_cpsA_psr"/>
    <property type="match status" value="1"/>
</dbReference>
<keyword evidence="8 9" id="KW-0961">Cell wall biogenesis/degradation</keyword>
<evidence type="ECO:0000256" key="4">
    <source>
        <dbReference type="ARBA" id="ARBA00022692"/>
    </source>
</evidence>
<evidence type="ECO:0000256" key="8">
    <source>
        <dbReference type="ARBA" id="ARBA00023316"/>
    </source>
</evidence>
<evidence type="ECO:0000313" key="11">
    <source>
        <dbReference type="EMBL" id="SDZ46447.1"/>
    </source>
</evidence>
<comment type="pathway">
    <text evidence="9">Cell wall biogenesis.</text>
</comment>
<dbReference type="InterPro" id="IPR004474">
    <property type="entry name" value="LytR_CpsA_psr"/>
</dbReference>
<dbReference type="InterPro" id="IPR023734">
    <property type="entry name" value="TagU"/>
</dbReference>
<dbReference type="GO" id="GO:0005886">
    <property type="term" value="C:plasma membrane"/>
    <property type="evidence" value="ECO:0007669"/>
    <property type="project" value="UniProtKB-SubCell"/>
</dbReference>
<evidence type="ECO:0000256" key="6">
    <source>
        <dbReference type="ARBA" id="ARBA00022989"/>
    </source>
</evidence>
<keyword evidence="4 9" id="KW-0812">Transmembrane</keyword>
<accession>A0A1H3T917</accession>
<feature type="domain" description="Cell envelope-related transcriptional attenuator" evidence="10">
    <location>
        <begin position="77"/>
        <end position="218"/>
    </location>
</feature>
<dbReference type="Proteomes" id="UP000198935">
    <property type="component" value="Unassembled WGS sequence"/>
</dbReference>
<keyword evidence="3 9" id="KW-0808">Transferase</keyword>
<proteinExistence type="inferred from homology"/>
<dbReference type="STRING" id="1503961.SAMN05421736_113109"/>
<feature type="topological domain" description="Extracellular" evidence="9">
    <location>
        <begin position="25"/>
        <end position="312"/>
    </location>
</feature>
<evidence type="ECO:0000256" key="7">
    <source>
        <dbReference type="ARBA" id="ARBA00023136"/>
    </source>
</evidence>
<evidence type="ECO:0000256" key="1">
    <source>
        <dbReference type="ARBA" id="ARBA00006068"/>
    </source>
</evidence>
<evidence type="ECO:0000259" key="10">
    <source>
        <dbReference type="Pfam" id="PF03816"/>
    </source>
</evidence>
<gene>
    <name evidence="9" type="primary">tagU</name>
    <name evidence="11" type="ORF">SAMN05421736_113109</name>
</gene>
<organism evidence="11 12">
    <name type="scientific">Evansella caseinilytica</name>
    <dbReference type="NCBI Taxonomy" id="1503961"/>
    <lineage>
        <taxon>Bacteria</taxon>
        <taxon>Bacillati</taxon>
        <taxon>Bacillota</taxon>
        <taxon>Bacilli</taxon>
        <taxon>Bacillales</taxon>
        <taxon>Bacillaceae</taxon>
        <taxon>Evansella</taxon>
    </lineage>
</organism>
<sequence length="312" mass="34697">MKKVLLIIGLSVLTVGLAIGGYGFYIYKSMQSAVDSMHQPIDRTKSDKREVAVDIDSQEPLAFLLMGVDERGADKGRTDTIIVITVNPEEESMKMVSIPRDTYTEIVGRGTMDKINHAYAFGGPEMAINTVENFFDIPLDYFVTINMEGFKEIVDVLGGVSVESEMAFSYGGYDFDEGILELDGEAALAYSRMRYEDPRGDLGRNDRQRQIIDAIIKEGAQFSTITKADDILDSLGKNVATNLTFDEMMKIQSNYAKARHNSETLEFSGNGGGKKDGIWYLFVPEEEREHVSHELRVHLGIEDSSEVAAAEE</sequence>
<comment type="similarity">
    <text evidence="1 9">Belongs to the LytR/CpsA/Psr (LCP) family.</text>
</comment>
<evidence type="ECO:0000256" key="3">
    <source>
        <dbReference type="ARBA" id="ARBA00022679"/>
    </source>
</evidence>
<dbReference type="GO" id="GO:0070726">
    <property type="term" value="P:cell wall assembly"/>
    <property type="evidence" value="ECO:0007669"/>
    <property type="project" value="UniProtKB-UniRule"/>
</dbReference>
<dbReference type="InterPro" id="IPR050922">
    <property type="entry name" value="LytR/CpsA/Psr_CW_biosynth"/>
</dbReference>
<evidence type="ECO:0000256" key="9">
    <source>
        <dbReference type="HAMAP-Rule" id="MF_01140"/>
    </source>
</evidence>